<gene>
    <name evidence="1" type="ORF">JOC73_000297</name>
</gene>
<organism evidence="1 2">
    <name type="scientific">Alkaliphilus hydrothermalis</name>
    <dbReference type="NCBI Taxonomy" id="1482730"/>
    <lineage>
        <taxon>Bacteria</taxon>
        <taxon>Bacillati</taxon>
        <taxon>Bacillota</taxon>
        <taxon>Clostridia</taxon>
        <taxon>Peptostreptococcales</taxon>
        <taxon>Natronincolaceae</taxon>
        <taxon>Alkaliphilus</taxon>
    </lineage>
</organism>
<comment type="caution">
    <text evidence="1">The sequence shown here is derived from an EMBL/GenBank/DDBJ whole genome shotgun (WGS) entry which is preliminary data.</text>
</comment>
<accession>A0ABS2NLI1</accession>
<evidence type="ECO:0000313" key="1">
    <source>
        <dbReference type="EMBL" id="MBM7613789.1"/>
    </source>
</evidence>
<evidence type="ECO:0000313" key="2">
    <source>
        <dbReference type="Proteomes" id="UP001314796"/>
    </source>
</evidence>
<proteinExistence type="predicted"/>
<name>A0ABS2NLI1_9FIRM</name>
<reference evidence="1 2" key="1">
    <citation type="submission" date="2021-01" db="EMBL/GenBank/DDBJ databases">
        <title>Genomic Encyclopedia of Type Strains, Phase IV (KMG-IV): sequencing the most valuable type-strain genomes for metagenomic binning, comparative biology and taxonomic classification.</title>
        <authorList>
            <person name="Goeker M."/>
        </authorList>
    </citation>
    <scope>NUCLEOTIDE SEQUENCE [LARGE SCALE GENOMIC DNA]</scope>
    <source>
        <strain evidence="1 2">DSM 25890</strain>
    </source>
</reference>
<dbReference type="EMBL" id="JAFBEE010000001">
    <property type="protein sequence ID" value="MBM7613789.1"/>
    <property type="molecule type" value="Genomic_DNA"/>
</dbReference>
<keyword evidence="2" id="KW-1185">Reference proteome</keyword>
<protein>
    <submittedName>
        <fullName evidence="1">Uncharacterized protein</fullName>
    </submittedName>
</protein>
<dbReference type="RefSeq" id="WP_204400055.1">
    <property type="nucleotide sequence ID" value="NZ_JAFBEE010000001.1"/>
</dbReference>
<sequence length="81" mass="9021">MATIVKHIESGHRYILLGTGYGAFQSDNFRFFSEREGQIEAAAVCDNQGTIKWFNTCDLQVVEIDGQPIGEIEGIDTLILE</sequence>
<dbReference type="Proteomes" id="UP001314796">
    <property type="component" value="Unassembled WGS sequence"/>
</dbReference>